<accession>A0A9W7XVR0</accession>
<dbReference type="Gene3D" id="3.30.559.10">
    <property type="entry name" value="Chloramphenicol acetyltransferase-like domain"/>
    <property type="match status" value="1"/>
</dbReference>
<keyword evidence="3" id="KW-0012">Acyltransferase</keyword>
<comment type="caution">
    <text evidence="7">The sequence shown here is derived from an EMBL/GenBank/DDBJ whole genome shotgun (WGS) entry which is preliminary data.</text>
</comment>
<evidence type="ECO:0000313" key="8">
    <source>
        <dbReference type="Proteomes" id="UP001149813"/>
    </source>
</evidence>
<dbReference type="OrthoDB" id="240216at2759"/>
<dbReference type="EMBL" id="JANBOJ010000375">
    <property type="protein sequence ID" value="KAJ1719568.1"/>
    <property type="molecule type" value="Genomic_DNA"/>
</dbReference>
<evidence type="ECO:0000256" key="2">
    <source>
        <dbReference type="ARBA" id="ARBA00022679"/>
    </source>
</evidence>
<dbReference type="AlphaFoldDB" id="A0A9W7XVR0"/>
<evidence type="ECO:0000256" key="3">
    <source>
        <dbReference type="ARBA" id="ARBA00023315"/>
    </source>
</evidence>
<keyword evidence="8" id="KW-1185">Reference proteome</keyword>
<evidence type="ECO:0000259" key="6">
    <source>
        <dbReference type="Pfam" id="PF00755"/>
    </source>
</evidence>
<dbReference type="SUPFAM" id="SSF52777">
    <property type="entry name" value="CoA-dependent acyltransferases"/>
    <property type="match status" value="2"/>
</dbReference>
<name>A0A9W7XVR0_9FUNG</name>
<gene>
    <name evidence="7" type="ORF">LPJ53_005693</name>
</gene>
<keyword evidence="2" id="KW-0808">Transferase</keyword>
<dbReference type="InterPro" id="IPR000542">
    <property type="entry name" value="Carn_acyl_trans"/>
</dbReference>
<dbReference type="InterPro" id="IPR042231">
    <property type="entry name" value="Cho/carn_acyl_trans_2"/>
</dbReference>
<reference evidence="7" key="1">
    <citation type="submission" date="2022-07" db="EMBL/GenBank/DDBJ databases">
        <title>Phylogenomic reconstructions and comparative analyses of Kickxellomycotina fungi.</title>
        <authorList>
            <person name="Reynolds N.K."/>
            <person name="Stajich J.E."/>
            <person name="Barry K."/>
            <person name="Grigoriev I.V."/>
            <person name="Crous P."/>
            <person name="Smith M.E."/>
        </authorList>
    </citation>
    <scope>NUCLEOTIDE SEQUENCE</scope>
    <source>
        <strain evidence="7">NBRC 32514</strain>
    </source>
</reference>
<feature type="compositionally biased region" description="Low complexity" evidence="5">
    <location>
        <begin position="1"/>
        <end position="19"/>
    </location>
</feature>
<sequence length="670" mass="75892">MMPTTPQQQVQQPHTMSQQSKLPRLPIPPLKQTISKYLESIVPVADSDLAALAETNKRAASFAKVADRLQQRLISYEKTQTNSWLEKWWFELAYLSWREGLCINSNYWISFASDPNAYGLALAPESLLPQNPNYTKGRIWDSGTYSEFQLRRAVKYIQKTLDYKEQVFEGRIPIGMTKAGPLCMHQYSCIFGMTRIPRPGCDELRQDSKTLESRTVIVIAEDQIYSVEVYDSAGHRKPDGDLEDELRAITADVAERRRIGELDPAITVLTAGHRDRWATAYERLEKQPANHATLVAIQESLFAVSLDTTYSDPLDSINAHQQSMKCHGTRPGHNRWYDKCATFIFDRNGVSGYLGEHSPCDALIPAYMIEHVSEAAAQDHIDPQTVSAHTRNYYARVQRLRFVDVDSTVRGLIKEAEKEVEQAAHDSASRQIRFENYGSNWIKRVAKVSPDAYAQLALQLTYYRIHGTFASVYETASTRQFLHGRTETVRSLSSESADFMRIMCDRASSSIDKYEALVRASKKHQMLLRDASMGNGIDRHILGLRMAYHRLEPLPAEQPISEQEKEVIENFFNDPILAKSTNFQLSTSGLFPAYYLTHTGFGCVAAERGYGVNYIIEPKRIKFGTEGKTMQAGNGTDVEQFEATLRQTLLELKLICEQSNQIPAGDLSRL</sequence>
<dbReference type="PANTHER" id="PTHR22589:SF107">
    <property type="entry name" value="CHOLINE_CARNITINE ACYLTRANSFERASE DOMAIN-CONTAINING PROTEIN"/>
    <property type="match status" value="1"/>
</dbReference>
<dbReference type="Gene3D" id="3.30.559.70">
    <property type="entry name" value="Choline/Carnitine o-acyltransferase, domain 2"/>
    <property type="match status" value="1"/>
</dbReference>
<evidence type="ECO:0000256" key="4">
    <source>
        <dbReference type="PIRSR" id="PIRSR600542-1"/>
    </source>
</evidence>
<dbReference type="PANTHER" id="PTHR22589">
    <property type="entry name" value="CARNITINE O-ACYLTRANSFERASE"/>
    <property type="match status" value="1"/>
</dbReference>
<feature type="domain" description="Choline/carnitine acyltransferase" evidence="6">
    <location>
        <begin position="25"/>
        <end position="647"/>
    </location>
</feature>
<dbReference type="GO" id="GO:0016746">
    <property type="term" value="F:acyltransferase activity"/>
    <property type="evidence" value="ECO:0007669"/>
    <property type="project" value="UniProtKB-KW"/>
</dbReference>
<dbReference type="Proteomes" id="UP001149813">
    <property type="component" value="Unassembled WGS sequence"/>
</dbReference>
<protein>
    <recommendedName>
        <fullName evidence="6">Choline/carnitine acyltransferase domain-containing protein</fullName>
    </recommendedName>
</protein>
<comment type="similarity">
    <text evidence="1">Belongs to the carnitine/choline acetyltransferase family.</text>
</comment>
<dbReference type="Pfam" id="PF00755">
    <property type="entry name" value="Carn_acyltransf"/>
    <property type="match status" value="1"/>
</dbReference>
<dbReference type="InterPro" id="IPR039551">
    <property type="entry name" value="Cho/carn_acyl_trans"/>
</dbReference>
<organism evidence="7 8">
    <name type="scientific">Coemansia erecta</name>
    <dbReference type="NCBI Taxonomy" id="147472"/>
    <lineage>
        <taxon>Eukaryota</taxon>
        <taxon>Fungi</taxon>
        <taxon>Fungi incertae sedis</taxon>
        <taxon>Zoopagomycota</taxon>
        <taxon>Kickxellomycotina</taxon>
        <taxon>Kickxellomycetes</taxon>
        <taxon>Kickxellales</taxon>
        <taxon>Kickxellaceae</taxon>
        <taxon>Coemansia</taxon>
    </lineage>
</organism>
<evidence type="ECO:0000313" key="7">
    <source>
        <dbReference type="EMBL" id="KAJ1719568.1"/>
    </source>
</evidence>
<evidence type="ECO:0000256" key="1">
    <source>
        <dbReference type="ARBA" id="ARBA00005232"/>
    </source>
</evidence>
<dbReference type="InterPro" id="IPR023213">
    <property type="entry name" value="CAT-like_dom_sf"/>
</dbReference>
<dbReference type="PROSITE" id="PS00439">
    <property type="entry name" value="ACYLTRANSF_C_1"/>
    <property type="match status" value="1"/>
</dbReference>
<proteinExistence type="inferred from homology"/>
<evidence type="ECO:0000256" key="5">
    <source>
        <dbReference type="SAM" id="MobiDB-lite"/>
    </source>
</evidence>
<feature type="active site" description="Proton acceptor" evidence="4">
    <location>
        <position position="357"/>
    </location>
</feature>
<feature type="region of interest" description="Disordered" evidence="5">
    <location>
        <begin position="1"/>
        <end position="26"/>
    </location>
</feature>